<accession>A0A520XB13</accession>
<dbReference type="Proteomes" id="UP000322454">
    <property type="component" value="Unassembled WGS sequence"/>
</dbReference>
<dbReference type="SUPFAM" id="SSF56349">
    <property type="entry name" value="DNA breaking-rejoining enzymes"/>
    <property type="match status" value="1"/>
</dbReference>
<proteinExistence type="predicted"/>
<reference evidence="2 3" key="1">
    <citation type="submission" date="2019-01" db="EMBL/GenBank/DDBJ databases">
        <title>Insights into ecological role of a new deltaproteobacterial order Candidatus Sinidesulfobacterales (Sva0485) by metagenomics and metatranscriptomics.</title>
        <authorList>
            <person name="Tan S."/>
            <person name="Liu J."/>
            <person name="Fang Y."/>
            <person name="Hedlund B."/>
            <person name="Lian Z.-H."/>
            <person name="Huang L.-Y."/>
            <person name="Li J.-T."/>
            <person name="Huang L.-N."/>
            <person name="Li W.-J."/>
            <person name="Jiang H.-C."/>
            <person name="Dong H.-L."/>
            <person name="Shu W.-S."/>
        </authorList>
    </citation>
    <scope>NUCLEOTIDE SEQUENCE [LARGE SCALE GENOMIC DNA]</scope>
    <source>
        <strain evidence="2">AP4</strain>
    </source>
</reference>
<dbReference type="GO" id="GO:0015074">
    <property type="term" value="P:DNA integration"/>
    <property type="evidence" value="ECO:0007669"/>
    <property type="project" value="InterPro"/>
</dbReference>
<evidence type="ECO:0000313" key="3">
    <source>
        <dbReference type="Proteomes" id="UP000322454"/>
    </source>
</evidence>
<organism evidence="2 3">
    <name type="scientific">Candidatus Acidulodesulfobacterium acidiphilum</name>
    <dbReference type="NCBI Taxonomy" id="2597224"/>
    <lineage>
        <taxon>Bacteria</taxon>
        <taxon>Deltaproteobacteria</taxon>
        <taxon>Candidatus Acidulodesulfobacterales</taxon>
        <taxon>Candidatus Acidulodesulfobacterium</taxon>
    </lineage>
</organism>
<dbReference type="GO" id="GO:0003677">
    <property type="term" value="F:DNA binding"/>
    <property type="evidence" value="ECO:0007669"/>
    <property type="project" value="InterPro"/>
</dbReference>
<dbReference type="InterPro" id="IPR011010">
    <property type="entry name" value="DNA_brk_join_enz"/>
</dbReference>
<evidence type="ECO:0000313" key="2">
    <source>
        <dbReference type="EMBL" id="RZV38321.1"/>
    </source>
</evidence>
<sequence>MTKIEYKINRELREIEHFHKMDAPLSVVSNKTDHDIRQDMRRIAHDARHYDIGVTANRKADIGKWSNADIEKMVNYYKAQGLKDATIINYVSSLRSFLHETGRTNINISNGELGLKREIEYKDKSLAAKGVDIKEKLRYFKEKDANVYVQLKIASIAGLRKEESVHAGLALSKGYEIVKNGTLELKGSWCKNGRPREIKLSSKKLKELAELRKFAMNCNYDTGRNLKQEMNHLGNSIKNAGFNMHAIRHAVAQERYAELIVEGKSDKEARQVVSNELGHGRIYVTKIYLGK</sequence>
<dbReference type="InterPro" id="IPR013762">
    <property type="entry name" value="Integrase-like_cat_sf"/>
</dbReference>
<keyword evidence="1" id="KW-0233">DNA recombination</keyword>
<comment type="caution">
    <text evidence="2">The sequence shown here is derived from an EMBL/GenBank/DDBJ whole genome shotgun (WGS) entry which is preliminary data.</text>
</comment>
<dbReference type="GO" id="GO:0006310">
    <property type="term" value="P:DNA recombination"/>
    <property type="evidence" value="ECO:0007669"/>
    <property type="project" value="UniProtKB-KW"/>
</dbReference>
<dbReference type="Gene3D" id="1.10.443.10">
    <property type="entry name" value="Intergrase catalytic core"/>
    <property type="match status" value="1"/>
</dbReference>
<dbReference type="AlphaFoldDB" id="A0A520XB13"/>
<protein>
    <submittedName>
        <fullName evidence="2">Uncharacterized protein</fullName>
    </submittedName>
</protein>
<name>A0A520XB13_9DELT</name>
<dbReference type="EMBL" id="SHMQ01000020">
    <property type="protein sequence ID" value="RZV38321.1"/>
    <property type="molecule type" value="Genomic_DNA"/>
</dbReference>
<gene>
    <name evidence="2" type="ORF">EVJ48_07155</name>
</gene>
<evidence type="ECO:0000256" key="1">
    <source>
        <dbReference type="ARBA" id="ARBA00023172"/>
    </source>
</evidence>